<evidence type="ECO:0000256" key="2">
    <source>
        <dbReference type="ARBA" id="ARBA00023315"/>
    </source>
</evidence>
<dbReference type="Pfam" id="PF08541">
    <property type="entry name" value="ACP_syn_III_C"/>
    <property type="match status" value="1"/>
</dbReference>
<evidence type="ECO:0000313" key="6">
    <source>
        <dbReference type="Proteomes" id="UP000298381"/>
    </source>
</evidence>
<feature type="domain" description="Beta-ketoacyl-[acyl-carrier-protein] synthase III N-terminal" evidence="4">
    <location>
        <begin position="114"/>
        <end position="195"/>
    </location>
</feature>
<protein>
    <submittedName>
        <fullName evidence="5">3-oxoacyl-ACP synthase</fullName>
    </submittedName>
</protein>
<keyword evidence="1" id="KW-0808">Transferase</keyword>
<evidence type="ECO:0000313" key="5">
    <source>
        <dbReference type="EMBL" id="TFZ39879.1"/>
    </source>
</evidence>
<proteinExistence type="predicted"/>
<dbReference type="PANTHER" id="PTHR34069:SF3">
    <property type="entry name" value="ACYL-COA:ACYL-COA ALKYLTRANSFERASE"/>
    <property type="match status" value="1"/>
</dbReference>
<dbReference type="InterPro" id="IPR016039">
    <property type="entry name" value="Thiolase-like"/>
</dbReference>
<dbReference type="Pfam" id="PF08545">
    <property type="entry name" value="ACP_syn_III"/>
    <property type="match status" value="1"/>
</dbReference>
<dbReference type="EMBL" id="SRIB01000008">
    <property type="protein sequence ID" value="TFZ39879.1"/>
    <property type="molecule type" value="Genomic_DNA"/>
</dbReference>
<dbReference type="PANTHER" id="PTHR34069">
    <property type="entry name" value="3-OXOACYL-[ACYL-CARRIER-PROTEIN] SYNTHASE 3"/>
    <property type="match status" value="1"/>
</dbReference>
<sequence>MANLNTNVGILGTGLYIPKNRMTAKEISEATNGLWTEQAIIEKLGIIEKPIPGDGDGTQEMGVKAALDALERTGLDPKEIDLILCIGEEWKEYPLTTSGIYIQEKIGADNAWAIDVQQRCCSTVSAMKIAKDMMIADDEINTVMIVGGYRNGDFVDYTDKDMSMMYNLAAGGGAIILKKNLNRNVLLGTHIVTDGSMARDAGVEFGGIEKPITKENVDIAYKSLRLFDAKHMKDRLNEVSLKNWYHCIDRAFEKSNISKEELGYLAVLHFKYSQHKAMLEHLGLTEDQTNYLSHYGHIGQIDQILSLQLGLEQGKIKEGTVISMIAAGIGYAWAANVIKWGKWED</sequence>
<keyword evidence="2" id="KW-0012">Acyltransferase</keyword>
<evidence type="ECO:0000259" key="4">
    <source>
        <dbReference type="Pfam" id="PF08545"/>
    </source>
</evidence>
<dbReference type="SUPFAM" id="SSF53901">
    <property type="entry name" value="Thiolase-like"/>
    <property type="match status" value="1"/>
</dbReference>
<dbReference type="InterPro" id="IPR013751">
    <property type="entry name" value="ACP_syn_III_N"/>
</dbReference>
<dbReference type="InterPro" id="IPR013747">
    <property type="entry name" value="ACP_syn_III_C"/>
</dbReference>
<reference evidence="5 6" key="1">
    <citation type="submission" date="2019-03" db="EMBL/GenBank/DDBJ databases">
        <title>Draft genome sequence data and analysis of a Fermenting Bacterium, Soehngenia longevitae strain 1933PT, isolated from petroleum reservoir in Azerbaijan.</title>
        <authorList>
            <person name="Grouzdev D.S."/>
            <person name="Bidzhieva S.K."/>
            <person name="Sokolova D.S."/>
            <person name="Tourova T.P."/>
            <person name="Poltaraus A.B."/>
            <person name="Nazina T.N."/>
        </authorList>
    </citation>
    <scope>NUCLEOTIDE SEQUENCE [LARGE SCALE GENOMIC DNA]</scope>
    <source>
        <strain evidence="5 6">1933P</strain>
    </source>
</reference>
<dbReference type="RefSeq" id="WP_135271195.1">
    <property type="nucleotide sequence ID" value="NZ_SRIB01000008.1"/>
</dbReference>
<name>A0A4Z0D5A7_9FIRM</name>
<dbReference type="Gene3D" id="3.40.47.10">
    <property type="match status" value="1"/>
</dbReference>
<evidence type="ECO:0000259" key="3">
    <source>
        <dbReference type="Pfam" id="PF08541"/>
    </source>
</evidence>
<evidence type="ECO:0000256" key="1">
    <source>
        <dbReference type="ARBA" id="ARBA00022679"/>
    </source>
</evidence>
<organism evidence="5 6">
    <name type="scientific">Soehngenia longivitae</name>
    <dbReference type="NCBI Taxonomy" id="2562294"/>
    <lineage>
        <taxon>Bacteria</taxon>
        <taxon>Bacillati</taxon>
        <taxon>Bacillota</taxon>
        <taxon>Tissierellia</taxon>
        <taxon>Tissierellales</taxon>
        <taxon>Tissierellaceae</taxon>
        <taxon>Soehngenia</taxon>
    </lineage>
</organism>
<dbReference type="GO" id="GO:0004315">
    <property type="term" value="F:3-oxoacyl-[acyl-carrier-protein] synthase activity"/>
    <property type="evidence" value="ECO:0007669"/>
    <property type="project" value="InterPro"/>
</dbReference>
<dbReference type="GO" id="GO:0044550">
    <property type="term" value="P:secondary metabolite biosynthetic process"/>
    <property type="evidence" value="ECO:0007669"/>
    <property type="project" value="TreeGrafter"/>
</dbReference>
<dbReference type="Proteomes" id="UP000298381">
    <property type="component" value="Unassembled WGS sequence"/>
</dbReference>
<comment type="caution">
    <text evidence="5">The sequence shown here is derived from an EMBL/GenBank/DDBJ whole genome shotgun (WGS) entry which is preliminary data.</text>
</comment>
<dbReference type="OrthoDB" id="9786707at2"/>
<feature type="domain" description="Beta-ketoacyl-[acyl-carrier-protein] synthase III C-terminal" evidence="3">
    <location>
        <begin position="253"/>
        <end position="340"/>
    </location>
</feature>
<gene>
    <name evidence="5" type="ORF">E4100_06345</name>
</gene>
<dbReference type="AlphaFoldDB" id="A0A4Z0D5A7"/>
<accession>A0A4Z0D5A7</accession>
<keyword evidence="6" id="KW-1185">Reference proteome</keyword>
<dbReference type="GO" id="GO:0006633">
    <property type="term" value="P:fatty acid biosynthetic process"/>
    <property type="evidence" value="ECO:0007669"/>
    <property type="project" value="InterPro"/>
</dbReference>
<dbReference type="NCBIfam" id="NF005308">
    <property type="entry name" value="PRK06840.1"/>
    <property type="match status" value="1"/>
</dbReference>